<accession>A0A6P6AJA6</accession>
<dbReference type="GO" id="GO:0009966">
    <property type="term" value="P:regulation of signal transduction"/>
    <property type="evidence" value="ECO:0007669"/>
    <property type="project" value="InterPro"/>
</dbReference>
<dbReference type="PANTHER" id="PTHR12398">
    <property type="entry name" value="PROTEIN PHOSPHATASE INHIBITOR"/>
    <property type="match status" value="1"/>
</dbReference>
<feature type="compositionally biased region" description="Acidic residues" evidence="1">
    <location>
        <begin position="186"/>
        <end position="195"/>
    </location>
</feature>
<keyword evidence="3" id="KW-0650">Protein phosphatase inhibitor</keyword>
<gene>
    <name evidence="3" type="primary">LOC111310085</name>
</gene>
<dbReference type="GeneID" id="111310085"/>
<dbReference type="RefSeq" id="XP_022764947.1">
    <property type="nucleotide sequence ID" value="XM_022909212.1"/>
</dbReference>
<dbReference type="InterPro" id="IPR007062">
    <property type="entry name" value="PPI-2"/>
</dbReference>
<feature type="region of interest" description="Disordered" evidence="1">
    <location>
        <begin position="185"/>
        <end position="225"/>
    </location>
</feature>
<keyword evidence="2" id="KW-1185">Reference proteome</keyword>
<evidence type="ECO:0000256" key="1">
    <source>
        <dbReference type="SAM" id="MobiDB-lite"/>
    </source>
</evidence>
<name>A0A6P6AJA6_DURZI</name>
<dbReference type="Pfam" id="PF04979">
    <property type="entry name" value="IPP-2"/>
    <property type="match status" value="1"/>
</dbReference>
<organism evidence="2 3">
    <name type="scientific">Durio zibethinus</name>
    <name type="common">Durian</name>
    <dbReference type="NCBI Taxonomy" id="66656"/>
    <lineage>
        <taxon>Eukaryota</taxon>
        <taxon>Viridiplantae</taxon>
        <taxon>Streptophyta</taxon>
        <taxon>Embryophyta</taxon>
        <taxon>Tracheophyta</taxon>
        <taxon>Spermatophyta</taxon>
        <taxon>Magnoliopsida</taxon>
        <taxon>eudicotyledons</taxon>
        <taxon>Gunneridae</taxon>
        <taxon>Pentapetalae</taxon>
        <taxon>rosids</taxon>
        <taxon>malvids</taxon>
        <taxon>Malvales</taxon>
        <taxon>Malvaceae</taxon>
        <taxon>Helicteroideae</taxon>
        <taxon>Durio</taxon>
    </lineage>
</organism>
<dbReference type="GO" id="GO:0004864">
    <property type="term" value="F:protein phosphatase inhibitor activity"/>
    <property type="evidence" value="ECO:0007669"/>
    <property type="project" value="UniProtKB-KW"/>
</dbReference>
<dbReference type="PANTHER" id="PTHR12398:SF20">
    <property type="entry name" value="PROTEIN PHOSPHATASE 1 REGULATORY INHIBITOR SUBUNIT 2"/>
    <property type="match status" value="1"/>
</dbReference>
<feature type="compositionally biased region" description="Basic and acidic residues" evidence="1">
    <location>
        <begin position="145"/>
        <end position="167"/>
    </location>
</feature>
<dbReference type="OrthoDB" id="551302at2759"/>
<proteinExistence type="predicted"/>
<dbReference type="AlphaFoldDB" id="A0A6P6AJA6"/>
<sequence>MSRNEKNNKADPKNNIFAELCYSRGAIESPNIVFLSTHSGLFEACCWHSGVFQMNRRVRWDEENLGEIEANKPVRQKITEPKTPYHPMIDDDGSLSPARRSFNDYIGDAMDAEELRCALKDVSSSSRKTTGRSGGWASSEDEAEPMDHKEEDSETDRNGMSFKEQRKAHYDEFLKVKELRRKGSFLEEEDEDLEGDSSSSLSSGVKEIGIEEGTAPLPRSPANGL</sequence>
<evidence type="ECO:0000313" key="3">
    <source>
        <dbReference type="RefSeq" id="XP_022764947.1"/>
    </source>
</evidence>
<dbReference type="Proteomes" id="UP000515121">
    <property type="component" value="Unplaced"/>
</dbReference>
<evidence type="ECO:0000313" key="2">
    <source>
        <dbReference type="Proteomes" id="UP000515121"/>
    </source>
</evidence>
<feature type="region of interest" description="Disordered" evidence="1">
    <location>
        <begin position="121"/>
        <end position="167"/>
    </location>
</feature>
<reference evidence="3" key="1">
    <citation type="submission" date="2025-08" db="UniProtKB">
        <authorList>
            <consortium name="RefSeq"/>
        </authorList>
    </citation>
    <scope>IDENTIFICATION</scope>
    <source>
        <tissue evidence="3">Fruit stalk</tissue>
    </source>
</reference>
<protein>
    <submittedName>
        <fullName evidence="3">Protein phosphatase inhibitor 2-like isoform X1</fullName>
    </submittedName>
</protein>
<dbReference type="KEGG" id="dzi:111310085"/>